<evidence type="ECO:0000256" key="6">
    <source>
        <dbReference type="ARBA" id="ARBA00022643"/>
    </source>
</evidence>
<comment type="catalytic activity">
    <reaction evidence="9">
        <text>(S)-dihydroorotate + A = orotate + AH2</text>
        <dbReference type="Rhea" id="RHEA:18073"/>
        <dbReference type="ChEBI" id="CHEBI:13193"/>
        <dbReference type="ChEBI" id="CHEBI:17499"/>
        <dbReference type="ChEBI" id="CHEBI:30839"/>
        <dbReference type="ChEBI" id="CHEBI:30864"/>
    </reaction>
</comment>
<protein>
    <recommendedName>
        <fullName evidence="9">Dihydroorotate dehydrogenase</fullName>
        <shortName evidence="9">DHOD</shortName>
        <shortName evidence="9">DHODase</shortName>
        <shortName evidence="9">DHOdehase</shortName>
        <ecNumber evidence="9">1.3.-.-</ecNumber>
    </recommendedName>
</protein>
<evidence type="ECO:0000256" key="1">
    <source>
        <dbReference type="ARBA" id="ARBA00004496"/>
    </source>
</evidence>
<keyword evidence="4 9" id="KW-0963">Cytoplasm</keyword>
<dbReference type="CDD" id="cd04740">
    <property type="entry name" value="DHOD_1B_like"/>
    <property type="match status" value="1"/>
</dbReference>
<dbReference type="HAMAP" id="MF_00224">
    <property type="entry name" value="DHO_dh_type1"/>
    <property type="match status" value="1"/>
</dbReference>
<evidence type="ECO:0000313" key="12">
    <source>
        <dbReference type="Proteomes" id="UP000199268"/>
    </source>
</evidence>
<dbReference type="GO" id="GO:0006207">
    <property type="term" value="P:'de novo' pyrimidine nucleobase biosynthetic process"/>
    <property type="evidence" value="ECO:0007669"/>
    <property type="project" value="InterPro"/>
</dbReference>
<comment type="subcellular location">
    <subcellularLocation>
        <location evidence="1 9">Cytoplasm</location>
    </subcellularLocation>
</comment>
<feature type="active site" description="Nucleophile" evidence="9">
    <location>
        <position position="134"/>
    </location>
</feature>
<dbReference type="Proteomes" id="UP000199268">
    <property type="component" value="Unassembled WGS sequence"/>
</dbReference>
<dbReference type="STRING" id="1505725.GA0061074_104105"/>
<dbReference type="PIRSF" id="PIRSF000164">
    <property type="entry name" value="DHO_oxidase"/>
    <property type="match status" value="1"/>
</dbReference>
<keyword evidence="7 9" id="KW-0665">Pyrimidine biosynthesis</keyword>
<comment type="pathway">
    <text evidence="2 9">Pyrimidine metabolism; UMP biosynthesis via de novo pathway.</text>
</comment>
<dbReference type="InterPro" id="IPR013785">
    <property type="entry name" value="Aldolase_TIM"/>
</dbReference>
<feature type="binding site" evidence="9">
    <location>
        <position position="195"/>
    </location>
    <ligand>
        <name>FMN</name>
        <dbReference type="ChEBI" id="CHEBI:58210"/>
    </ligand>
</feature>
<feature type="binding site" evidence="9">
    <location>
        <begin position="71"/>
        <end position="75"/>
    </location>
    <ligand>
        <name>substrate</name>
    </ligand>
</feature>
<keyword evidence="5 9" id="KW-0285">Flavoprotein</keyword>
<feature type="domain" description="Dihydroorotate dehydrogenase catalytic" evidence="10">
    <location>
        <begin position="7"/>
        <end position="290"/>
    </location>
</feature>
<feature type="binding site" evidence="9">
    <location>
        <position position="169"/>
    </location>
    <ligand>
        <name>FMN</name>
        <dbReference type="ChEBI" id="CHEBI:58210"/>
    </ligand>
</feature>
<evidence type="ECO:0000256" key="8">
    <source>
        <dbReference type="ARBA" id="ARBA00023002"/>
    </source>
</evidence>
<feature type="binding site" evidence="9">
    <location>
        <position position="23"/>
    </location>
    <ligand>
        <name>FMN</name>
        <dbReference type="ChEBI" id="CHEBI:58210"/>
    </ligand>
</feature>
<dbReference type="OrthoDB" id="9794954at2"/>
<feature type="binding site" evidence="9">
    <location>
        <position position="131"/>
    </location>
    <ligand>
        <name>substrate</name>
    </ligand>
</feature>
<evidence type="ECO:0000256" key="4">
    <source>
        <dbReference type="ARBA" id="ARBA00022490"/>
    </source>
</evidence>
<comment type="caution">
    <text evidence="9">Lacks conserved residue(s) required for the propagation of feature annotation.</text>
</comment>
<dbReference type="Pfam" id="PF01180">
    <property type="entry name" value="DHO_dh"/>
    <property type="match status" value="1"/>
</dbReference>
<keyword evidence="12" id="KW-1185">Reference proteome</keyword>
<evidence type="ECO:0000259" key="10">
    <source>
        <dbReference type="Pfam" id="PF01180"/>
    </source>
</evidence>
<dbReference type="RefSeq" id="WP_092462217.1">
    <property type="nucleotide sequence ID" value="NZ_BJEE01000001.1"/>
</dbReference>
<keyword evidence="8 9" id="KW-0560">Oxidoreductase</keyword>
<evidence type="ECO:0000256" key="7">
    <source>
        <dbReference type="ARBA" id="ARBA00022975"/>
    </source>
</evidence>
<dbReference type="NCBIfam" id="TIGR01037">
    <property type="entry name" value="pyrD_sub1_fam"/>
    <property type="match status" value="1"/>
</dbReference>
<dbReference type="NCBIfam" id="NF005574">
    <property type="entry name" value="PRK07259.1"/>
    <property type="match status" value="1"/>
</dbReference>
<evidence type="ECO:0000256" key="9">
    <source>
        <dbReference type="HAMAP-Rule" id="MF_00224"/>
    </source>
</evidence>
<dbReference type="EC" id="1.3.-.-" evidence="9"/>
<keyword evidence="6 9" id="KW-0288">FMN</keyword>
<evidence type="ECO:0000313" key="11">
    <source>
        <dbReference type="EMBL" id="SCB91487.1"/>
    </source>
</evidence>
<dbReference type="Gene3D" id="3.20.20.70">
    <property type="entry name" value="Aldolase class I"/>
    <property type="match status" value="1"/>
</dbReference>
<proteinExistence type="inferred from homology"/>
<dbReference type="InterPro" id="IPR049622">
    <property type="entry name" value="Dihydroorotate_DH_I"/>
</dbReference>
<feature type="binding site" evidence="9">
    <location>
        <position position="47"/>
    </location>
    <ligand>
        <name>substrate</name>
    </ligand>
</feature>
<dbReference type="InterPro" id="IPR050074">
    <property type="entry name" value="DHO_dehydrogenase"/>
</dbReference>
<name>A0A1C4AA71_9LACO</name>
<gene>
    <name evidence="9" type="primary">pyrD</name>
    <name evidence="11" type="ORF">GA0061074_104105</name>
</gene>
<dbReference type="GO" id="GO:0044205">
    <property type="term" value="P:'de novo' UMP biosynthetic process"/>
    <property type="evidence" value="ECO:0007669"/>
    <property type="project" value="UniProtKB-UniRule"/>
</dbReference>
<accession>A0A1C4AA71</accession>
<evidence type="ECO:0000256" key="2">
    <source>
        <dbReference type="ARBA" id="ARBA00004725"/>
    </source>
</evidence>
<dbReference type="PROSITE" id="PS00912">
    <property type="entry name" value="DHODEHASE_2"/>
    <property type="match status" value="1"/>
</dbReference>
<dbReference type="AlphaFoldDB" id="A0A1C4AA71"/>
<sequence length="324" mass="34611">MNNERYAVSLPGLELKNPFMPSSGSYYYGLDHIDDFDLNELGALVLKTTTISPRKGNPQPWKIQTKAGVLNSVGLANPGMAAVKADFLPKLATALPDLPKMLSISGETAAEFEELATIIEQIPSISAIELNLSCPNVDEGGRAFGVTAEGITAAVSAVRAVTTKAIYAKLSPNVTDIKPLAIAAEKAGADGLTMVNTLVGMSLDLMNRSVRLYRGKGGLSGQAIHPIAVELIWEAASVVDIPIIGVGGVTTIDDALELMMAGASAVQVGIMNSEDPLFLPKLIKQLPAALDKYHFETVVDVTHALHPLMDNEDEWVKYQEKFQQ</sequence>
<dbReference type="InterPro" id="IPR024920">
    <property type="entry name" value="Dihydroorotate_DH_1"/>
</dbReference>
<feature type="binding site" evidence="9">
    <location>
        <position position="221"/>
    </location>
    <ligand>
        <name>FMN</name>
        <dbReference type="ChEBI" id="CHEBI:58210"/>
    </ligand>
</feature>
<reference evidence="12" key="1">
    <citation type="submission" date="2016-08" db="EMBL/GenBank/DDBJ databases">
        <authorList>
            <person name="Varghese N."/>
            <person name="Submissions Spin"/>
        </authorList>
    </citation>
    <scope>NUCLEOTIDE SEQUENCE [LARGE SCALE GENOMIC DNA]</scope>
    <source>
        <strain evidence="12">R-53094</strain>
    </source>
</reference>
<dbReference type="PANTHER" id="PTHR48109">
    <property type="entry name" value="DIHYDROOROTATE DEHYDROGENASE (QUINONE), MITOCHONDRIAL-RELATED"/>
    <property type="match status" value="1"/>
</dbReference>
<dbReference type="UniPathway" id="UPA00070"/>
<dbReference type="InterPro" id="IPR005720">
    <property type="entry name" value="Dihydroorotate_DH_cat"/>
</dbReference>
<comment type="similarity">
    <text evidence="3 9">Belongs to the dihydroorotate dehydrogenase family. Type 1 subfamily.</text>
</comment>
<comment type="cofactor">
    <cofactor evidence="9">
        <name>FMN</name>
        <dbReference type="ChEBI" id="CHEBI:58210"/>
    </cofactor>
    <text evidence="9">Binds 1 FMN per subunit.</text>
</comment>
<feature type="binding site" evidence="9">
    <location>
        <begin position="196"/>
        <end position="197"/>
    </location>
    <ligand>
        <name>substrate</name>
    </ligand>
</feature>
<dbReference type="GO" id="GO:0004152">
    <property type="term" value="F:dihydroorotate dehydrogenase activity"/>
    <property type="evidence" value="ECO:0007669"/>
    <property type="project" value="UniProtKB-UniRule"/>
</dbReference>
<dbReference type="InterPro" id="IPR012135">
    <property type="entry name" value="Dihydroorotate_DH_1_2"/>
</dbReference>
<feature type="binding site" evidence="9">
    <location>
        <begin position="47"/>
        <end position="48"/>
    </location>
    <ligand>
        <name>FMN</name>
        <dbReference type="ChEBI" id="CHEBI:58210"/>
    </ligand>
</feature>
<evidence type="ECO:0000256" key="3">
    <source>
        <dbReference type="ARBA" id="ARBA00008008"/>
    </source>
</evidence>
<dbReference type="InterPro" id="IPR033888">
    <property type="entry name" value="DHOD_1B"/>
</dbReference>
<dbReference type="PANTHER" id="PTHR48109:SF1">
    <property type="entry name" value="DIHYDROOROTATE DEHYDROGENASE (FUMARATE)"/>
    <property type="match status" value="1"/>
</dbReference>
<evidence type="ECO:0000256" key="5">
    <source>
        <dbReference type="ARBA" id="ARBA00022630"/>
    </source>
</evidence>
<dbReference type="EMBL" id="FMAO01000004">
    <property type="protein sequence ID" value="SCB91487.1"/>
    <property type="molecule type" value="Genomic_DNA"/>
</dbReference>
<dbReference type="InterPro" id="IPR001295">
    <property type="entry name" value="Dihydroorotate_DH_CS"/>
</dbReference>
<comment type="function">
    <text evidence="9">Catalyzes the conversion of dihydroorotate to orotate.</text>
</comment>
<feature type="binding site" evidence="9">
    <location>
        <position position="131"/>
    </location>
    <ligand>
        <name>FMN</name>
        <dbReference type="ChEBI" id="CHEBI:58210"/>
    </ligand>
</feature>
<dbReference type="GO" id="GO:0005737">
    <property type="term" value="C:cytoplasm"/>
    <property type="evidence" value="ECO:0007669"/>
    <property type="project" value="UniProtKB-SubCell"/>
</dbReference>
<organism evidence="11 12">
    <name type="scientific">Weissella bombi</name>
    <dbReference type="NCBI Taxonomy" id="1505725"/>
    <lineage>
        <taxon>Bacteria</taxon>
        <taxon>Bacillati</taxon>
        <taxon>Bacillota</taxon>
        <taxon>Bacilli</taxon>
        <taxon>Lactobacillales</taxon>
        <taxon>Lactobacillaceae</taxon>
        <taxon>Weissella</taxon>
    </lineage>
</organism>
<feature type="binding site" evidence="9">
    <location>
        <begin position="247"/>
        <end position="248"/>
    </location>
    <ligand>
        <name>FMN</name>
        <dbReference type="ChEBI" id="CHEBI:58210"/>
    </ligand>
</feature>
<dbReference type="SUPFAM" id="SSF51395">
    <property type="entry name" value="FMN-linked oxidoreductases"/>
    <property type="match status" value="1"/>
</dbReference>